<name>A0A806KGA8_9BACT</name>
<dbReference type="AlphaFoldDB" id="A0A806KGA8"/>
<sequence length="113" mass="11769">MEGYLESAATGIAAAAAVDRLLRKKPPLAFPRRTVIGSLAHYLANADARGFAPINAMIGILPELPEDALDVAALKKSGGAKGLKAAKRSALRDVALAEMKRFMDDALCGGHGI</sequence>
<organism evidence="1">
    <name type="scientific">uncultured bacterium contig00074</name>
    <dbReference type="NCBI Taxonomy" id="1181553"/>
    <lineage>
        <taxon>Bacteria</taxon>
        <taxon>environmental samples</taxon>
    </lineage>
</organism>
<protein>
    <submittedName>
        <fullName evidence="1">tRNA:m(5)U-54 MTase gid</fullName>
    </submittedName>
</protein>
<dbReference type="InterPro" id="IPR036188">
    <property type="entry name" value="FAD/NAD-bd_sf"/>
</dbReference>
<reference evidence="1" key="1">
    <citation type="submission" date="2012-03" db="EMBL/GenBank/DDBJ databases">
        <title>Functional metagenomics reveals considerable lignocellulase gene clusters in the gut microbiome of a wood-feeding higher termite.</title>
        <authorList>
            <person name="Liu N."/>
        </authorList>
    </citation>
    <scope>NUCLEOTIDE SEQUENCE</scope>
</reference>
<dbReference type="Gene3D" id="3.50.50.60">
    <property type="entry name" value="FAD/NAD(P)-binding domain"/>
    <property type="match status" value="1"/>
</dbReference>
<proteinExistence type="predicted"/>
<dbReference type="EMBL" id="JQ844238">
    <property type="protein sequence ID" value="AGS53637.1"/>
    <property type="molecule type" value="Genomic_DNA"/>
</dbReference>
<evidence type="ECO:0000313" key="1">
    <source>
        <dbReference type="EMBL" id="AGS53637.1"/>
    </source>
</evidence>
<accession>A0A806KGA8</accession>